<dbReference type="InterPro" id="IPR023994">
    <property type="entry name" value="NiFe-hyd_HybE"/>
</dbReference>
<evidence type="ECO:0000313" key="2">
    <source>
        <dbReference type="Proteomes" id="UP001431010"/>
    </source>
</evidence>
<proteinExistence type="predicted"/>
<dbReference type="InterPro" id="IPR038530">
    <property type="entry name" value="NiFe-hyd_HybE_sf"/>
</dbReference>
<dbReference type="EMBL" id="CP088156">
    <property type="protein sequence ID" value="UFZ07640.1"/>
    <property type="molecule type" value="Genomic_DNA"/>
</dbReference>
<dbReference type="Gene3D" id="3.30.1460.40">
    <property type="entry name" value="[NiFe]-hydrogenase assembly chaperone, HybE"/>
    <property type="match status" value="1"/>
</dbReference>
<sequence length="169" mass="17886">MSELAAAHSTPDAAAAAWGQQLAVAYRDIGERVMRELPIYHDALEVEPVGFAEFRGRMMGIMITPWFMNVVVPADAATAAGSLIVDLPAGAFEFTLGDVAGIGRIASCSLFSPMFEFEDMAAARVAAEAALNALVTPPSEEPEPTQAGKVSSAIDRRAFLRGTLTESRA</sequence>
<accession>A0ABY3RJL0</accession>
<dbReference type="RefSeq" id="WP_231327090.1">
    <property type="nucleotide sequence ID" value="NZ_CP088156.1"/>
</dbReference>
<evidence type="ECO:0000313" key="1">
    <source>
        <dbReference type="EMBL" id="UFZ07640.1"/>
    </source>
</evidence>
<gene>
    <name evidence="1" type="primary">hybE</name>
    <name evidence="1" type="ORF">LQG66_15610</name>
</gene>
<dbReference type="NCBIfam" id="TIGR03993">
    <property type="entry name" value="hydrog_HybE"/>
    <property type="match status" value="1"/>
</dbReference>
<keyword evidence="2" id="KW-1185">Reference proteome</keyword>
<dbReference type="Pfam" id="PF11939">
    <property type="entry name" value="NiFe-hyd_HybE"/>
    <property type="match status" value="1"/>
</dbReference>
<protein>
    <submittedName>
        <fullName evidence="1">[NiFe]-hydrogenase assembly chaperone HybE</fullName>
    </submittedName>
</protein>
<organism evidence="1 2">
    <name type="scientific">Bradyrhizobium ontarionense</name>
    <dbReference type="NCBI Taxonomy" id="2898149"/>
    <lineage>
        <taxon>Bacteria</taxon>
        <taxon>Pseudomonadati</taxon>
        <taxon>Pseudomonadota</taxon>
        <taxon>Alphaproteobacteria</taxon>
        <taxon>Hyphomicrobiales</taxon>
        <taxon>Nitrobacteraceae</taxon>
        <taxon>Bradyrhizobium</taxon>
    </lineage>
</organism>
<dbReference type="Proteomes" id="UP001431010">
    <property type="component" value="Chromosome"/>
</dbReference>
<name>A0ABY3RJL0_9BRAD</name>
<reference evidence="1" key="1">
    <citation type="journal article" date="2024" name="Antonie Van Leeuwenhoek">
        <title>Bradyrhizobium ontarionense sp. nov., a novel bacterial symbiont isolated from Aeschynomene indica (Indian jointvetch), harbours photosynthesis, nitrogen fixation and nitrous oxide (N2O) reductase genes.</title>
        <authorList>
            <person name="Bromfield E.S.P."/>
            <person name="Cloutier S."/>
        </authorList>
    </citation>
    <scope>NUCLEOTIDE SEQUENCE</scope>
    <source>
        <strain evidence="1">A19</strain>
    </source>
</reference>